<feature type="transmembrane region" description="Helical" evidence="6">
    <location>
        <begin position="216"/>
        <end position="238"/>
    </location>
</feature>
<evidence type="ECO:0000256" key="3">
    <source>
        <dbReference type="ARBA" id="ARBA00022692"/>
    </source>
</evidence>
<organism evidence="8 9">
    <name type="scientific">Cognatishimia maritima</name>
    <dbReference type="NCBI Taxonomy" id="870908"/>
    <lineage>
        <taxon>Bacteria</taxon>
        <taxon>Pseudomonadati</taxon>
        <taxon>Pseudomonadota</taxon>
        <taxon>Alphaproteobacteria</taxon>
        <taxon>Rhodobacterales</taxon>
        <taxon>Paracoccaceae</taxon>
        <taxon>Cognatishimia</taxon>
    </lineage>
</organism>
<dbReference type="PANTHER" id="PTHR32322">
    <property type="entry name" value="INNER MEMBRANE TRANSPORTER"/>
    <property type="match status" value="1"/>
</dbReference>
<feature type="transmembrane region" description="Helical" evidence="6">
    <location>
        <begin position="94"/>
        <end position="117"/>
    </location>
</feature>
<evidence type="ECO:0000256" key="6">
    <source>
        <dbReference type="SAM" id="Phobius"/>
    </source>
</evidence>
<dbReference type="STRING" id="870908.SAMN04488044_1514"/>
<feature type="transmembrane region" description="Helical" evidence="6">
    <location>
        <begin position="155"/>
        <end position="174"/>
    </location>
</feature>
<dbReference type="AlphaFoldDB" id="A0A1M5NE47"/>
<dbReference type="InterPro" id="IPR050638">
    <property type="entry name" value="AA-Vitamin_Transporters"/>
</dbReference>
<dbReference type="Pfam" id="PF00892">
    <property type="entry name" value="EamA"/>
    <property type="match status" value="2"/>
</dbReference>
<reference evidence="9" key="1">
    <citation type="submission" date="2016-11" db="EMBL/GenBank/DDBJ databases">
        <authorList>
            <person name="Varghese N."/>
            <person name="Submissions S."/>
        </authorList>
    </citation>
    <scope>NUCLEOTIDE SEQUENCE [LARGE SCALE GENOMIC DNA]</scope>
    <source>
        <strain evidence="9">DSM 28223</strain>
    </source>
</reference>
<dbReference type="PANTHER" id="PTHR32322:SF2">
    <property type="entry name" value="EAMA DOMAIN-CONTAINING PROTEIN"/>
    <property type="match status" value="1"/>
</dbReference>
<protein>
    <submittedName>
        <fullName evidence="8">Permease of the drug/metabolite transporter (DMT) superfamily</fullName>
    </submittedName>
</protein>
<feature type="transmembrane region" description="Helical" evidence="6">
    <location>
        <begin position="129"/>
        <end position="149"/>
    </location>
</feature>
<feature type="transmembrane region" description="Helical" evidence="6">
    <location>
        <begin position="33"/>
        <end position="52"/>
    </location>
</feature>
<comment type="similarity">
    <text evidence="2">Belongs to the EamA transporter family.</text>
</comment>
<feature type="transmembrane region" description="Helical" evidence="6">
    <location>
        <begin position="245"/>
        <end position="265"/>
    </location>
</feature>
<dbReference type="InterPro" id="IPR000620">
    <property type="entry name" value="EamA_dom"/>
</dbReference>
<feature type="transmembrane region" description="Helical" evidence="6">
    <location>
        <begin position="64"/>
        <end position="82"/>
    </location>
</feature>
<dbReference type="InterPro" id="IPR037185">
    <property type="entry name" value="EmrE-like"/>
</dbReference>
<evidence type="ECO:0000256" key="5">
    <source>
        <dbReference type="ARBA" id="ARBA00023136"/>
    </source>
</evidence>
<evidence type="ECO:0000259" key="7">
    <source>
        <dbReference type="Pfam" id="PF00892"/>
    </source>
</evidence>
<keyword evidence="9" id="KW-1185">Reference proteome</keyword>
<keyword evidence="4 6" id="KW-1133">Transmembrane helix</keyword>
<evidence type="ECO:0000313" key="8">
    <source>
        <dbReference type="EMBL" id="SHG87886.1"/>
    </source>
</evidence>
<evidence type="ECO:0000313" key="9">
    <source>
        <dbReference type="Proteomes" id="UP000184211"/>
    </source>
</evidence>
<dbReference type="GO" id="GO:0016020">
    <property type="term" value="C:membrane"/>
    <property type="evidence" value="ECO:0007669"/>
    <property type="project" value="UniProtKB-SubCell"/>
</dbReference>
<accession>A0A1M5NE47</accession>
<dbReference type="OrthoDB" id="9810556at2"/>
<comment type="subcellular location">
    <subcellularLocation>
        <location evidence="1">Membrane</location>
        <topology evidence="1">Multi-pass membrane protein</topology>
    </subcellularLocation>
</comment>
<keyword evidence="3 6" id="KW-0812">Transmembrane</keyword>
<dbReference type="SUPFAM" id="SSF103481">
    <property type="entry name" value="Multidrug resistance efflux transporter EmrE"/>
    <property type="match status" value="2"/>
</dbReference>
<sequence>MPMRYWAIILLLAAGWGSSFFFNEILLRELGPLTVGLGRVAFGALGCWIWLLGRKSIKGGRVGLGNVNLTVLLLFSAFQYAIPLTLYPVTQQYITSSAAGVVNAMTPIMVVIVSHLWPQGEKMTSLRSIGVGLGFCGIVLLAVPALQGQGESDPLALFATMGAPLCYAIALNLIRWMDGMDRVLLTTWSLTFAAILLLPSTLISEGLPVIQEATTWYALFTIGFVLTSAAFILLFWLIPLVGGTTASTITFIAPVSSVLLGVLILNETLALIQYLGMVVIFFGMLFVDGRIFRPRDIQPGS</sequence>
<feature type="transmembrane region" description="Helical" evidence="6">
    <location>
        <begin position="271"/>
        <end position="287"/>
    </location>
</feature>
<feature type="domain" description="EamA" evidence="7">
    <location>
        <begin position="8"/>
        <end position="141"/>
    </location>
</feature>
<gene>
    <name evidence="8" type="ORF">SAMN04488044_1514</name>
</gene>
<feature type="domain" description="EamA" evidence="7">
    <location>
        <begin position="156"/>
        <end position="287"/>
    </location>
</feature>
<proteinExistence type="inferred from homology"/>
<evidence type="ECO:0000256" key="4">
    <source>
        <dbReference type="ARBA" id="ARBA00022989"/>
    </source>
</evidence>
<feature type="transmembrane region" description="Helical" evidence="6">
    <location>
        <begin position="183"/>
        <end position="204"/>
    </location>
</feature>
<keyword evidence="5 6" id="KW-0472">Membrane</keyword>
<dbReference type="EMBL" id="FQWM01000002">
    <property type="protein sequence ID" value="SHG87886.1"/>
    <property type="molecule type" value="Genomic_DNA"/>
</dbReference>
<evidence type="ECO:0000256" key="1">
    <source>
        <dbReference type="ARBA" id="ARBA00004141"/>
    </source>
</evidence>
<name>A0A1M5NE47_9RHOB</name>
<dbReference type="Proteomes" id="UP000184211">
    <property type="component" value="Unassembled WGS sequence"/>
</dbReference>
<evidence type="ECO:0000256" key="2">
    <source>
        <dbReference type="ARBA" id="ARBA00007362"/>
    </source>
</evidence>
<dbReference type="RefSeq" id="WP_072792142.1">
    <property type="nucleotide sequence ID" value="NZ_FQWM01000002.1"/>
</dbReference>